<gene>
    <name evidence="2" type="ORF">EV192_104297</name>
</gene>
<comment type="caution">
    <text evidence="2">The sequence shown here is derived from an EMBL/GenBank/DDBJ whole genome shotgun (WGS) entry which is preliminary data.</text>
</comment>
<evidence type="ECO:0000313" key="2">
    <source>
        <dbReference type="EMBL" id="TCO59455.1"/>
    </source>
</evidence>
<dbReference type="AlphaFoldDB" id="A0A4R2JZ97"/>
<evidence type="ECO:0000313" key="3">
    <source>
        <dbReference type="Proteomes" id="UP000295680"/>
    </source>
</evidence>
<evidence type="ECO:0000256" key="1">
    <source>
        <dbReference type="SAM" id="MobiDB-lite"/>
    </source>
</evidence>
<keyword evidence="3" id="KW-1185">Reference proteome</keyword>
<feature type="region of interest" description="Disordered" evidence="1">
    <location>
        <begin position="58"/>
        <end position="81"/>
    </location>
</feature>
<dbReference type="OrthoDB" id="3482507at2"/>
<dbReference type="RefSeq" id="WP_132117372.1">
    <property type="nucleotide sequence ID" value="NZ_SLWS01000004.1"/>
</dbReference>
<accession>A0A4R2JZ97</accession>
<proteinExistence type="predicted"/>
<sequence length="81" mass="9271">MRRMRVGVHRTVLVVDMEEFGQGWRTTPRQVAVREGLDRALRRAFDDAGLPWVDCRVEDRGDGAGPRRGEGNVRDRLDLLP</sequence>
<dbReference type="EMBL" id="SLWS01000004">
    <property type="protein sequence ID" value="TCO59455.1"/>
    <property type="molecule type" value="Genomic_DNA"/>
</dbReference>
<protein>
    <submittedName>
        <fullName evidence="2">Uncharacterized protein</fullName>
    </submittedName>
</protein>
<reference evidence="2 3" key="1">
    <citation type="submission" date="2019-03" db="EMBL/GenBank/DDBJ databases">
        <title>Genomic Encyclopedia of Type Strains, Phase IV (KMG-IV): sequencing the most valuable type-strain genomes for metagenomic binning, comparative biology and taxonomic classification.</title>
        <authorList>
            <person name="Goeker M."/>
        </authorList>
    </citation>
    <scope>NUCLEOTIDE SEQUENCE [LARGE SCALE GENOMIC DNA]</scope>
    <source>
        <strain evidence="2 3">DSM 45934</strain>
    </source>
</reference>
<organism evidence="2 3">
    <name type="scientific">Actinocrispum wychmicini</name>
    <dbReference type="NCBI Taxonomy" id="1213861"/>
    <lineage>
        <taxon>Bacteria</taxon>
        <taxon>Bacillati</taxon>
        <taxon>Actinomycetota</taxon>
        <taxon>Actinomycetes</taxon>
        <taxon>Pseudonocardiales</taxon>
        <taxon>Pseudonocardiaceae</taxon>
        <taxon>Actinocrispum</taxon>
    </lineage>
</organism>
<name>A0A4R2JZ97_9PSEU</name>
<dbReference type="Proteomes" id="UP000295680">
    <property type="component" value="Unassembled WGS sequence"/>
</dbReference>